<gene>
    <name evidence="2" type="ORF">SAMN05443431_105120</name>
</gene>
<evidence type="ECO:0000256" key="1">
    <source>
        <dbReference type="SAM" id="Phobius"/>
    </source>
</evidence>
<keyword evidence="3" id="KW-1185">Reference proteome</keyword>
<dbReference type="RefSeq" id="WP_090839753.1">
    <property type="nucleotide sequence ID" value="NZ_FORM01000005.1"/>
</dbReference>
<accession>A0A1I3PHE1</accession>
<name>A0A1I3PHE1_9FLAO</name>
<dbReference type="STRING" id="1144750.SAMN05443431_105120"/>
<dbReference type="Proteomes" id="UP000199559">
    <property type="component" value="Unassembled WGS sequence"/>
</dbReference>
<sequence length="144" mass="16462">MQPINQLLDQDTFIKKVQYLIITLFLLLIAFDIYLAVDTTTDNDTISRIIKNYTDNGLYVLTFFWGALAANFFFTTKHVLLVSGTIGSIILVVLAFFIYWFSLGTKVETFIGPTENDIRIAHAIYMIIGFLIAFLVWRQRGVHG</sequence>
<keyword evidence="1" id="KW-1133">Transmembrane helix</keyword>
<feature type="transmembrane region" description="Helical" evidence="1">
    <location>
        <begin position="79"/>
        <end position="100"/>
    </location>
</feature>
<dbReference type="EMBL" id="FORM01000005">
    <property type="protein sequence ID" value="SFJ20948.1"/>
    <property type="molecule type" value="Genomic_DNA"/>
</dbReference>
<feature type="transmembrane region" description="Helical" evidence="1">
    <location>
        <begin position="20"/>
        <end position="37"/>
    </location>
</feature>
<feature type="transmembrane region" description="Helical" evidence="1">
    <location>
        <begin position="57"/>
        <end position="74"/>
    </location>
</feature>
<protein>
    <submittedName>
        <fullName evidence="2">Uncharacterized protein</fullName>
    </submittedName>
</protein>
<keyword evidence="1" id="KW-0472">Membrane</keyword>
<proteinExistence type="predicted"/>
<evidence type="ECO:0000313" key="2">
    <source>
        <dbReference type="EMBL" id="SFJ20948.1"/>
    </source>
</evidence>
<keyword evidence="1" id="KW-0812">Transmembrane</keyword>
<reference evidence="3" key="1">
    <citation type="submission" date="2016-10" db="EMBL/GenBank/DDBJ databases">
        <authorList>
            <person name="Varghese N."/>
            <person name="Submissions S."/>
        </authorList>
    </citation>
    <scope>NUCLEOTIDE SEQUENCE [LARGE SCALE GENOMIC DNA]</scope>
    <source>
        <strain evidence="3">DSM 28881</strain>
    </source>
</reference>
<feature type="transmembrane region" description="Helical" evidence="1">
    <location>
        <begin position="120"/>
        <end position="137"/>
    </location>
</feature>
<organism evidence="2 3">
    <name type="scientific">Olleya namhaensis</name>
    <dbReference type="NCBI Taxonomy" id="1144750"/>
    <lineage>
        <taxon>Bacteria</taxon>
        <taxon>Pseudomonadati</taxon>
        <taxon>Bacteroidota</taxon>
        <taxon>Flavobacteriia</taxon>
        <taxon>Flavobacteriales</taxon>
        <taxon>Flavobacteriaceae</taxon>
    </lineage>
</organism>
<evidence type="ECO:0000313" key="3">
    <source>
        <dbReference type="Proteomes" id="UP000199559"/>
    </source>
</evidence>
<dbReference type="AlphaFoldDB" id="A0A1I3PHE1"/>